<evidence type="ECO:0000259" key="1">
    <source>
        <dbReference type="Pfam" id="PF05161"/>
    </source>
</evidence>
<organism evidence="3 4">
    <name type="scientific">candidate division WWE3 bacterium</name>
    <dbReference type="NCBI Taxonomy" id="2053526"/>
    <lineage>
        <taxon>Bacteria</taxon>
        <taxon>Katanobacteria</taxon>
    </lineage>
</organism>
<proteinExistence type="predicted"/>
<dbReference type="Gene3D" id="3.40.50.10180">
    <property type="entry name" value="Glycerate kinase, MOFRL-like N-terminal domain"/>
    <property type="match status" value="1"/>
</dbReference>
<feature type="domain" description="MOFRL-associated" evidence="2">
    <location>
        <begin position="10"/>
        <end position="166"/>
    </location>
</feature>
<dbReference type="GO" id="GO:0008887">
    <property type="term" value="F:glycerate kinase activity"/>
    <property type="evidence" value="ECO:0007669"/>
    <property type="project" value="InterPro"/>
</dbReference>
<evidence type="ECO:0000259" key="2">
    <source>
        <dbReference type="Pfam" id="PF13660"/>
    </source>
</evidence>
<evidence type="ECO:0000313" key="3">
    <source>
        <dbReference type="EMBL" id="MCA9397754.1"/>
    </source>
</evidence>
<feature type="domain" description="MOFRL" evidence="1">
    <location>
        <begin position="241"/>
        <end position="342"/>
    </location>
</feature>
<dbReference type="EMBL" id="JAGQKY010000130">
    <property type="protein sequence ID" value="MCA9397754.1"/>
    <property type="molecule type" value="Genomic_DNA"/>
</dbReference>
<dbReference type="Pfam" id="PF13660">
    <property type="entry name" value="DUF4147"/>
    <property type="match status" value="1"/>
</dbReference>
<dbReference type="InterPro" id="IPR039760">
    <property type="entry name" value="MOFRL_protein"/>
</dbReference>
<reference evidence="3" key="1">
    <citation type="submission" date="2020-04" db="EMBL/GenBank/DDBJ databases">
        <authorList>
            <person name="Zhang T."/>
        </authorList>
    </citation>
    <scope>NUCLEOTIDE SEQUENCE</scope>
    <source>
        <strain evidence="3">HKST-UBA02</strain>
    </source>
</reference>
<dbReference type="InterPro" id="IPR007835">
    <property type="entry name" value="MOFRL"/>
</dbReference>
<protein>
    <submittedName>
        <fullName evidence="3">DUF4147 domain-containing protein</fullName>
    </submittedName>
</protein>
<dbReference type="Gene3D" id="3.40.1480.10">
    <property type="entry name" value="MOFRL domain"/>
    <property type="match status" value="1"/>
</dbReference>
<dbReference type="GO" id="GO:0005737">
    <property type="term" value="C:cytoplasm"/>
    <property type="evidence" value="ECO:0007669"/>
    <property type="project" value="TreeGrafter"/>
</dbReference>
<gene>
    <name evidence="3" type="ORF">KC573_02905</name>
</gene>
<accession>A0A955LX03</accession>
<dbReference type="InterPro" id="IPR037035">
    <property type="entry name" value="GK-like_C_sf"/>
</dbReference>
<dbReference type="PANTHER" id="PTHR12227">
    <property type="entry name" value="GLYCERATE KINASE"/>
    <property type="match status" value="1"/>
</dbReference>
<comment type="caution">
    <text evidence="3">The sequence shown here is derived from an EMBL/GenBank/DDBJ whole genome shotgun (WGS) entry which is preliminary data.</text>
</comment>
<evidence type="ECO:0000313" key="4">
    <source>
        <dbReference type="Proteomes" id="UP000699691"/>
    </source>
</evidence>
<dbReference type="SUPFAM" id="SSF82544">
    <property type="entry name" value="GckA/TtuD-like"/>
    <property type="match status" value="1"/>
</dbReference>
<dbReference type="AlphaFoldDB" id="A0A955LX03"/>
<feature type="non-terminal residue" evidence="3">
    <location>
        <position position="1"/>
    </location>
</feature>
<dbReference type="Proteomes" id="UP000699691">
    <property type="component" value="Unassembled WGS sequence"/>
</dbReference>
<dbReference type="Pfam" id="PF05161">
    <property type="entry name" value="MOFRL"/>
    <property type="match status" value="1"/>
</dbReference>
<dbReference type="InterPro" id="IPR025286">
    <property type="entry name" value="MOFRL_assoc_dom"/>
</dbReference>
<name>A0A955LX03_UNCKA</name>
<dbReference type="PANTHER" id="PTHR12227:SF0">
    <property type="entry name" value="GLYCERATE KINASE"/>
    <property type="match status" value="1"/>
</dbReference>
<reference evidence="3" key="2">
    <citation type="journal article" date="2021" name="Microbiome">
        <title>Successional dynamics and alternative stable states in a saline activated sludge microbial community over 9 years.</title>
        <authorList>
            <person name="Wang Y."/>
            <person name="Ye J."/>
            <person name="Ju F."/>
            <person name="Liu L."/>
            <person name="Boyd J.A."/>
            <person name="Deng Y."/>
            <person name="Parks D.H."/>
            <person name="Jiang X."/>
            <person name="Yin X."/>
            <person name="Woodcroft B.J."/>
            <person name="Tyson G.W."/>
            <person name="Hugenholtz P."/>
            <person name="Polz M.F."/>
            <person name="Zhang T."/>
        </authorList>
    </citation>
    <scope>NUCLEOTIDE SEQUENCE</scope>
    <source>
        <strain evidence="3">HKST-UBA02</strain>
    </source>
</reference>
<dbReference type="InterPro" id="IPR038614">
    <property type="entry name" value="GK_N_sf"/>
</dbReference>
<sequence>IEELLGDKITQGYAIGVTQGEPLKHITTIVGTHPAPSDINQRATQKIIEMLKSTKDNDLVIGMISGGGSALLAAPHEMTIDAQAAITTELMNAGADITELNIVRKHISDIKGGRLAALAYPAKLITLIFSDVPGNDLSTIASGPTVMDSTTTQQAQEIIKKYEIEERSGINNIFFTESPKDPSVFEHVENILVLDPASAIETMEAKAKELGYATEIYSTTLAGEAGEVGALLLENAKPHTALLASGETTVNVKGNGTGGRNQQLVLENLKNIKPGQVLISAASDGHDHSNSAGAIGDEHSLKRAKEYGLDVDTYIKDSDSYTFFVEMSDSLDTGVLDSNIADMFLVLQE</sequence>